<evidence type="ECO:0000256" key="7">
    <source>
        <dbReference type="RuleBase" id="RU363032"/>
    </source>
</evidence>
<dbReference type="SUPFAM" id="SSF161098">
    <property type="entry name" value="MetI-like"/>
    <property type="match status" value="1"/>
</dbReference>
<keyword evidence="5 7" id="KW-1133">Transmembrane helix</keyword>
<keyword evidence="10" id="KW-1185">Reference proteome</keyword>
<evidence type="ECO:0000256" key="4">
    <source>
        <dbReference type="ARBA" id="ARBA00022692"/>
    </source>
</evidence>
<feature type="transmembrane region" description="Helical" evidence="7">
    <location>
        <begin position="12"/>
        <end position="42"/>
    </location>
</feature>
<gene>
    <name evidence="9" type="primary">gsiD_2</name>
    <name evidence="9" type="ORF">COL8621_01562</name>
</gene>
<dbReference type="GO" id="GO:0015031">
    <property type="term" value="P:protein transport"/>
    <property type="evidence" value="ECO:0007669"/>
    <property type="project" value="UniProtKB-KW"/>
</dbReference>
<dbReference type="GO" id="GO:0005886">
    <property type="term" value="C:plasma membrane"/>
    <property type="evidence" value="ECO:0007669"/>
    <property type="project" value="UniProtKB-SubCell"/>
</dbReference>
<dbReference type="GO" id="GO:0015833">
    <property type="term" value="P:peptide transport"/>
    <property type="evidence" value="ECO:0007669"/>
    <property type="project" value="UniProtKB-KW"/>
</dbReference>
<dbReference type="PANTHER" id="PTHR43386">
    <property type="entry name" value="OLIGOPEPTIDE TRANSPORT SYSTEM PERMEASE PROTEIN APPC"/>
    <property type="match status" value="1"/>
</dbReference>
<dbReference type="InterPro" id="IPR050366">
    <property type="entry name" value="BP-dependent_transpt_permease"/>
</dbReference>
<keyword evidence="4 7" id="KW-0812">Transmembrane</keyword>
<dbReference type="GO" id="GO:0055085">
    <property type="term" value="P:transmembrane transport"/>
    <property type="evidence" value="ECO:0007669"/>
    <property type="project" value="InterPro"/>
</dbReference>
<reference evidence="10" key="1">
    <citation type="submission" date="2017-05" db="EMBL/GenBank/DDBJ databases">
        <authorList>
            <person name="Rodrigo-Torres L."/>
            <person name="Arahal R. D."/>
            <person name="Lucena T."/>
        </authorList>
    </citation>
    <scope>NUCLEOTIDE SEQUENCE [LARGE SCALE GENOMIC DNA]</scope>
    <source>
        <strain evidence="10">CECT 8621</strain>
    </source>
</reference>
<keyword evidence="3" id="KW-1003">Cell membrane</keyword>
<feature type="transmembrane region" description="Helical" evidence="7">
    <location>
        <begin position="89"/>
        <end position="112"/>
    </location>
</feature>
<keyword evidence="2 7" id="KW-0813">Transport</keyword>
<dbReference type="EMBL" id="FXYE01000001">
    <property type="protein sequence ID" value="SMX34928.1"/>
    <property type="molecule type" value="Genomic_DNA"/>
</dbReference>
<keyword evidence="6 7" id="KW-0472">Membrane</keyword>
<feature type="transmembrane region" description="Helical" evidence="7">
    <location>
        <begin position="63"/>
        <end position="83"/>
    </location>
</feature>
<dbReference type="RefSeq" id="WP_093966657.1">
    <property type="nucleotide sequence ID" value="NZ_FXYE01000001.1"/>
</dbReference>
<dbReference type="PROSITE" id="PS50928">
    <property type="entry name" value="ABC_TM1"/>
    <property type="match status" value="1"/>
</dbReference>
<dbReference type="AlphaFoldDB" id="A0A238JW81"/>
<dbReference type="OrthoDB" id="9766870at2"/>
<sequence length="466" mass="50418">MEHLTWTGALSLLTPMLLALAVAFVVAVVVQIAVSLVLPAPARVGYGVAERGPHVWAVRATKLCLLGLIAVLALFIGGGIILQGSAKGIIGHISTRLLPVWVALAITFTLSITFKRRLGLYGKLFDSPIGMVGFALVMFWVFVAVFADIIATHDPIQIISGLKNKVPGVPLPEGRDDFAYYLLGGDNLARDVFSRVVMGAREVLKIAPAATLFAFMVGITLGLPAGYFGGKFDTVLSFIANLVLAFPVILLFYLLVTPEIVASGIPKYMAAVLFLFPILFLVILWNSRYFTRPAKRNLYVALTLIIGGWLYLGLAFNADPLGVISMPGNVLIVFVSVVFVNSPTVFRIVRGIVLDIQTRDYVAAAQTRGEGPWYIMLWEILPNARGPLIVDFCLRIGYTTILLGTLGFFGLGVSPESPDWGSTINEGRRLLSIYPHPALPPALALMSLVLGLNLLADGLREESLKD</sequence>
<proteinExistence type="inferred from homology"/>
<dbReference type="CDD" id="cd06261">
    <property type="entry name" value="TM_PBP2"/>
    <property type="match status" value="1"/>
</dbReference>
<organism evidence="9 10">
    <name type="scientific">Actibacterium lipolyticum</name>
    <dbReference type="NCBI Taxonomy" id="1524263"/>
    <lineage>
        <taxon>Bacteria</taxon>
        <taxon>Pseudomonadati</taxon>
        <taxon>Pseudomonadota</taxon>
        <taxon>Alphaproteobacteria</taxon>
        <taxon>Rhodobacterales</taxon>
        <taxon>Roseobacteraceae</taxon>
        <taxon>Actibacterium</taxon>
    </lineage>
</organism>
<dbReference type="PANTHER" id="PTHR43386:SF25">
    <property type="entry name" value="PEPTIDE ABC TRANSPORTER PERMEASE PROTEIN"/>
    <property type="match status" value="1"/>
</dbReference>
<evidence type="ECO:0000256" key="5">
    <source>
        <dbReference type="ARBA" id="ARBA00022989"/>
    </source>
</evidence>
<evidence type="ECO:0000256" key="6">
    <source>
        <dbReference type="ARBA" id="ARBA00023136"/>
    </source>
</evidence>
<dbReference type="InterPro" id="IPR000515">
    <property type="entry name" value="MetI-like"/>
</dbReference>
<feature type="transmembrane region" description="Helical" evidence="7">
    <location>
        <begin position="392"/>
        <end position="413"/>
    </location>
</feature>
<feature type="transmembrane region" description="Helical" evidence="7">
    <location>
        <begin position="268"/>
        <end position="286"/>
    </location>
</feature>
<evidence type="ECO:0000313" key="9">
    <source>
        <dbReference type="EMBL" id="SMX34928.1"/>
    </source>
</evidence>
<name>A0A238JW81_9RHOB</name>
<protein>
    <submittedName>
        <fullName evidence="9">Glutathione transport system permease protein GsiD</fullName>
    </submittedName>
</protein>
<accession>A0A238JW81</accession>
<feature type="domain" description="ABC transmembrane type-1" evidence="8">
    <location>
        <begin position="200"/>
        <end position="456"/>
    </location>
</feature>
<evidence type="ECO:0000256" key="2">
    <source>
        <dbReference type="ARBA" id="ARBA00022448"/>
    </source>
</evidence>
<feature type="transmembrane region" description="Helical" evidence="7">
    <location>
        <begin position="206"/>
        <end position="228"/>
    </location>
</feature>
<feature type="transmembrane region" description="Helical" evidence="7">
    <location>
        <begin position="298"/>
        <end position="318"/>
    </location>
</feature>
<evidence type="ECO:0000259" key="8">
    <source>
        <dbReference type="PROSITE" id="PS50928"/>
    </source>
</evidence>
<evidence type="ECO:0000313" key="10">
    <source>
        <dbReference type="Proteomes" id="UP000202922"/>
    </source>
</evidence>
<feature type="transmembrane region" description="Helical" evidence="7">
    <location>
        <begin position="124"/>
        <end position="147"/>
    </location>
</feature>
<evidence type="ECO:0000256" key="1">
    <source>
        <dbReference type="ARBA" id="ARBA00004651"/>
    </source>
</evidence>
<dbReference type="Pfam" id="PF00528">
    <property type="entry name" value="BPD_transp_1"/>
    <property type="match status" value="1"/>
</dbReference>
<comment type="subcellular location">
    <subcellularLocation>
        <location evidence="1 7">Cell membrane</location>
        <topology evidence="1 7">Multi-pass membrane protein</topology>
    </subcellularLocation>
</comment>
<feature type="transmembrane region" description="Helical" evidence="7">
    <location>
        <begin position="235"/>
        <end position="256"/>
    </location>
</feature>
<dbReference type="Proteomes" id="UP000202922">
    <property type="component" value="Unassembled WGS sequence"/>
</dbReference>
<dbReference type="Gene3D" id="1.10.3720.10">
    <property type="entry name" value="MetI-like"/>
    <property type="match status" value="1"/>
</dbReference>
<comment type="similarity">
    <text evidence="7">Belongs to the binding-protein-dependent transport system permease family.</text>
</comment>
<feature type="transmembrane region" description="Helical" evidence="7">
    <location>
        <begin position="330"/>
        <end position="349"/>
    </location>
</feature>
<feature type="transmembrane region" description="Helical" evidence="7">
    <location>
        <begin position="433"/>
        <end position="456"/>
    </location>
</feature>
<evidence type="ECO:0000256" key="3">
    <source>
        <dbReference type="ARBA" id="ARBA00022475"/>
    </source>
</evidence>
<dbReference type="InterPro" id="IPR035906">
    <property type="entry name" value="MetI-like_sf"/>
</dbReference>